<keyword evidence="3" id="KW-1185">Reference proteome</keyword>
<dbReference type="Gene3D" id="1.20.1290.10">
    <property type="entry name" value="AhpD-like"/>
    <property type="match status" value="1"/>
</dbReference>
<evidence type="ECO:0000259" key="1">
    <source>
        <dbReference type="Pfam" id="PF02627"/>
    </source>
</evidence>
<dbReference type="Pfam" id="PF02627">
    <property type="entry name" value="CMD"/>
    <property type="match status" value="1"/>
</dbReference>
<feature type="domain" description="Carboxymuconolactone decarboxylase-like" evidence="1">
    <location>
        <begin position="30"/>
        <end position="115"/>
    </location>
</feature>
<dbReference type="EMBL" id="JAVAMP010000006">
    <property type="protein sequence ID" value="MDP5275201.1"/>
    <property type="molecule type" value="Genomic_DNA"/>
</dbReference>
<comment type="caution">
    <text evidence="2">The sequence shown here is derived from an EMBL/GenBank/DDBJ whole genome shotgun (WGS) entry which is preliminary data.</text>
</comment>
<dbReference type="InterPro" id="IPR029032">
    <property type="entry name" value="AhpD-like"/>
</dbReference>
<dbReference type="SUPFAM" id="SSF69118">
    <property type="entry name" value="AhpD-like"/>
    <property type="match status" value="1"/>
</dbReference>
<accession>A0ABT9J0P4</accession>
<evidence type="ECO:0000313" key="2">
    <source>
        <dbReference type="EMBL" id="MDP5275201.1"/>
    </source>
</evidence>
<dbReference type="InterPro" id="IPR052512">
    <property type="entry name" value="4CMD/NDH-1_regulator"/>
</dbReference>
<gene>
    <name evidence="2" type="ORF">Q5Y73_13880</name>
</gene>
<dbReference type="InterPro" id="IPR003779">
    <property type="entry name" value="CMD-like"/>
</dbReference>
<protein>
    <submittedName>
        <fullName evidence="2">Carboxymuconolactone decarboxylase family protein</fullName>
    </submittedName>
</protein>
<dbReference type="RefSeq" id="WP_305992512.1">
    <property type="nucleotide sequence ID" value="NZ_JAVAMP010000006.1"/>
</dbReference>
<dbReference type="PANTHER" id="PTHR33570">
    <property type="entry name" value="4-CARBOXYMUCONOLACTONE DECARBOXYLASE FAMILY PROTEIN"/>
    <property type="match status" value="1"/>
</dbReference>
<dbReference type="Proteomes" id="UP001231941">
    <property type="component" value="Unassembled WGS sequence"/>
</dbReference>
<organism evidence="2 3">
    <name type="scientific">Chengkuizengella axinellae</name>
    <dbReference type="NCBI Taxonomy" id="3064388"/>
    <lineage>
        <taxon>Bacteria</taxon>
        <taxon>Bacillati</taxon>
        <taxon>Bacillota</taxon>
        <taxon>Bacilli</taxon>
        <taxon>Bacillales</taxon>
        <taxon>Paenibacillaceae</taxon>
        <taxon>Chengkuizengella</taxon>
    </lineage>
</organism>
<reference evidence="2 3" key="1">
    <citation type="submission" date="2023-08" db="EMBL/GenBank/DDBJ databases">
        <authorList>
            <person name="Park J.-S."/>
        </authorList>
    </citation>
    <scope>NUCLEOTIDE SEQUENCE [LARGE SCALE GENOMIC DNA]</scope>
    <source>
        <strain evidence="2 3">2205SS18-9</strain>
    </source>
</reference>
<name>A0ABT9J0P4_9BACL</name>
<evidence type="ECO:0000313" key="3">
    <source>
        <dbReference type="Proteomes" id="UP001231941"/>
    </source>
</evidence>
<sequence length="123" mass="13655">MSFDKGMSNIKEIAGADGIHAVEAIQELHPDIHKYVVQFGFGEIYSRSELNKKQQEMITISCLITLGDTANQLKFHFKAALNVGITPKEIFGIIIHCIPYVGFPRVLNALQIAKEVIDEAEAL</sequence>
<dbReference type="PANTHER" id="PTHR33570:SF2">
    <property type="entry name" value="CARBOXYMUCONOLACTONE DECARBOXYLASE-LIKE DOMAIN-CONTAINING PROTEIN"/>
    <property type="match status" value="1"/>
</dbReference>
<proteinExistence type="predicted"/>